<dbReference type="GO" id="GO:0005737">
    <property type="term" value="C:cytoplasm"/>
    <property type="evidence" value="ECO:0007669"/>
    <property type="project" value="InterPro"/>
</dbReference>
<dbReference type="Proteomes" id="UP000000483">
    <property type="component" value="Chromosome"/>
</dbReference>
<reference evidence="11" key="2">
    <citation type="submission" date="2011-03" db="EMBL/GenBank/DDBJ databases">
        <title>The complete genome of Desulfobacca acetoxidans DSM 11109.</title>
        <authorList>
            <consortium name="US DOE Joint Genome Institute (JGI-PGF)"/>
            <person name="Lucas S."/>
            <person name="Copeland A."/>
            <person name="Lapidus A."/>
            <person name="Bruce D."/>
            <person name="Goodwin L."/>
            <person name="Pitluck S."/>
            <person name="Peters L."/>
            <person name="Kyrpides N."/>
            <person name="Mavromatis K."/>
            <person name="Ivanova N."/>
            <person name="Ovchinnikova G."/>
            <person name="Teshima H."/>
            <person name="Detter J.C."/>
            <person name="Han C."/>
            <person name="Land M."/>
            <person name="Hauser L."/>
            <person name="Markowitz V."/>
            <person name="Cheng J.-F."/>
            <person name="Hugenholtz P."/>
            <person name="Woyke T."/>
            <person name="Wu D."/>
            <person name="Spring S."/>
            <person name="Schueler E."/>
            <person name="Brambilla E."/>
            <person name="Klenk H.-P."/>
            <person name="Eisen J.A."/>
        </authorList>
    </citation>
    <scope>NUCLEOTIDE SEQUENCE [LARGE SCALE GENOMIC DNA]</scope>
    <source>
        <strain evidence="11">ATCC 700848 / DSM 11109 / ASRB2</strain>
    </source>
</reference>
<dbReference type="SUPFAM" id="SSF51905">
    <property type="entry name" value="FAD/NAD(P)-binding domain"/>
    <property type="match status" value="1"/>
</dbReference>
<evidence type="ECO:0000313" key="11">
    <source>
        <dbReference type="Proteomes" id="UP000000483"/>
    </source>
</evidence>
<dbReference type="NCBIfam" id="TIGR01292">
    <property type="entry name" value="TRX_reduct"/>
    <property type="match status" value="1"/>
</dbReference>
<dbReference type="PANTHER" id="PTHR48105">
    <property type="entry name" value="THIOREDOXIN REDUCTASE 1-RELATED-RELATED"/>
    <property type="match status" value="1"/>
</dbReference>
<dbReference type="InterPro" id="IPR023753">
    <property type="entry name" value="FAD/NAD-binding_dom"/>
</dbReference>
<dbReference type="InterPro" id="IPR050097">
    <property type="entry name" value="Ferredoxin-NADP_redctase_2"/>
</dbReference>
<evidence type="ECO:0000256" key="1">
    <source>
        <dbReference type="ARBA" id="ARBA00009333"/>
    </source>
</evidence>
<keyword evidence="11" id="KW-1185">Reference proteome</keyword>
<evidence type="ECO:0000256" key="5">
    <source>
        <dbReference type="ARBA" id="ARBA00023157"/>
    </source>
</evidence>
<comment type="subunit">
    <text evidence="7">Homodimer.</text>
</comment>
<dbReference type="STRING" id="880072.Desac_0169"/>
<dbReference type="AlphaFoldDB" id="F2NBY9"/>
<accession>F2NBY9</accession>
<evidence type="ECO:0000313" key="10">
    <source>
        <dbReference type="EMBL" id="AEB08066.1"/>
    </source>
</evidence>
<dbReference type="PROSITE" id="PS00573">
    <property type="entry name" value="PYRIDINE_REDOX_2"/>
    <property type="match status" value="1"/>
</dbReference>
<evidence type="ECO:0000256" key="8">
    <source>
        <dbReference type="RuleBase" id="RU003881"/>
    </source>
</evidence>
<dbReference type="OrthoDB" id="9806179at2"/>
<dbReference type="Pfam" id="PF07992">
    <property type="entry name" value="Pyr_redox_2"/>
    <property type="match status" value="1"/>
</dbReference>
<keyword evidence="3 7" id="KW-0274">FAD</keyword>
<keyword evidence="6 7" id="KW-0676">Redox-active center</keyword>
<dbReference type="InterPro" id="IPR008255">
    <property type="entry name" value="Pyr_nucl-diS_OxRdtase_2_AS"/>
</dbReference>
<proteinExistence type="inferred from homology"/>
<keyword evidence="2 7" id="KW-0285">Flavoprotein</keyword>
<comment type="cofactor">
    <cofactor evidence="8">
        <name>FAD</name>
        <dbReference type="ChEBI" id="CHEBI:57692"/>
    </cofactor>
    <text evidence="8">Binds 1 FAD per subunit.</text>
</comment>
<dbReference type="EC" id="1.8.1.9" evidence="7"/>
<dbReference type="InterPro" id="IPR005982">
    <property type="entry name" value="Thioredox_Rdtase"/>
</dbReference>
<dbReference type="HOGENOM" id="CLU_031864_5_3_7"/>
<feature type="domain" description="FAD/NAD(P)-binding" evidence="9">
    <location>
        <begin position="6"/>
        <end position="295"/>
    </location>
</feature>
<dbReference type="EMBL" id="CP002629">
    <property type="protein sequence ID" value="AEB08066.1"/>
    <property type="molecule type" value="Genomic_DNA"/>
</dbReference>
<dbReference type="GO" id="GO:0004791">
    <property type="term" value="F:thioredoxin-disulfide reductase (NADPH) activity"/>
    <property type="evidence" value="ECO:0007669"/>
    <property type="project" value="UniProtKB-UniRule"/>
</dbReference>
<dbReference type="KEGG" id="dao:Desac_0169"/>
<dbReference type="PRINTS" id="PR00469">
    <property type="entry name" value="PNDRDTASEII"/>
</dbReference>
<keyword evidence="8" id="KW-0521">NADP</keyword>
<evidence type="ECO:0000256" key="4">
    <source>
        <dbReference type="ARBA" id="ARBA00023002"/>
    </source>
</evidence>
<dbReference type="RefSeq" id="WP_013705179.1">
    <property type="nucleotide sequence ID" value="NC_015388.1"/>
</dbReference>
<protein>
    <recommendedName>
        <fullName evidence="7">Thioredoxin reductase</fullName>
        <ecNumber evidence="7">1.8.1.9</ecNumber>
    </recommendedName>
</protein>
<organism evidence="10 11">
    <name type="scientific">Desulfobacca acetoxidans (strain ATCC 700848 / DSM 11109 / ASRB2)</name>
    <dbReference type="NCBI Taxonomy" id="880072"/>
    <lineage>
        <taxon>Bacteria</taxon>
        <taxon>Pseudomonadati</taxon>
        <taxon>Thermodesulfobacteriota</taxon>
        <taxon>Desulfobaccia</taxon>
        <taxon>Desulfobaccales</taxon>
        <taxon>Desulfobaccaceae</taxon>
        <taxon>Desulfobacca</taxon>
    </lineage>
</organism>
<evidence type="ECO:0000256" key="6">
    <source>
        <dbReference type="ARBA" id="ARBA00023284"/>
    </source>
</evidence>
<evidence type="ECO:0000256" key="7">
    <source>
        <dbReference type="RuleBase" id="RU003880"/>
    </source>
</evidence>
<keyword evidence="5" id="KW-1015">Disulfide bond</keyword>
<evidence type="ECO:0000256" key="3">
    <source>
        <dbReference type="ARBA" id="ARBA00022827"/>
    </source>
</evidence>
<dbReference type="InterPro" id="IPR036188">
    <property type="entry name" value="FAD/NAD-bd_sf"/>
</dbReference>
<name>F2NBY9_DESAR</name>
<dbReference type="Gene3D" id="3.50.50.60">
    <property type="entry name" value="FAD/NAD(P)-binding domain"/>
    <property type="match status" value="2"/>
</dbReference>
<comment type="similarity">
    <text evidence="1 7">Belongs to the class-II pyridine nucleotide-disulfide oxidoreductase family.</text>
</comment>
<evidence type="ECO:0000256" key="2">
    <source>
        <dbReference type="ARBA" id="ARBA00022630"/>
    </source>
</evidence>
<evidence type="ECO:0000259" key="9">
    <source>
        <dbReference type="Pfam" id="PF07992"/>
    </source>
</evidence>
<gene>
    <name evidence="10" type="ordered locus">Desac_0169</name>
</gene>
<comment type="catalytic activity">
    <reaction evidence="7">
        <text>[thioredoxin]-dithiol + NADP(+) = [thioredoxin]-disulfide + NADPH + H(+)</text>
        <dbReference type="Rhea" id="RHEA:20345"/>
        <dbReference type="Rhea" id="RHEA-COMP:10698"/>
        <dbReference type="Rhea" id="RHEA-COMP:10700"/>
        <dbReference type="ChEBI" id="CHEBI:15378"/>
        <dbReference type="ChEBI" id="CHEBI:29950"/>
        <dbReference type="ChEBI" id="CHEBI:50058"/>
        <dbReference type="ChEBI" id="CHEBI:57783"/>
        <dbReference type="ChEBI" id="CHEBI:58349"/>
        <dbReference type="EC" id="1.8.1.9"/>
    </reaction>
</comment>
<dbReference type="GO" id="GO:0019430">
    <property type="term" value="P:removal of superoxide radicals"/>
    <property type="evidence" value="ECO:0007669"/>
    <property type="project" value="UniProtKB-UniRule"/>
</dbReference>
<keyword evidence="4 7" id="KW-0560">Oxidoreductase</keyword>
<reference evidence="10 11" key="1">
    <citation type="journal article" date="2011" name="Stand. Genomic Sci.">
        <title>Complete genome sequence of the acetate-degrading sulfate reducer Desulfobacca acetoxidans type strain (ASRB2).</title>
        <authorList>
            <person name="Goker M."/>
            <person name="Teshima H."/>
            <person name="Lapidus A."/>
            <person name="Nolan M."/>
            <person name="Lucas S."/>
            <person name="Hammon N."/>
            <person name="Deshpande S."/>
            <person name="Cheng J.F."/>
            <person name="Tapia R."/>
            <person name="Han C."/>
            <person name="Goodwin L."/>
            <person name="Pitluck S."/>
            <person name="Huntemann M."/>
            <person name="Liolios K."/>
            <person name="Ivanova N."/>
            <person name="Pagani I."/>
            <person name="Mavromatis K."/>
            <person name="Ovchinikova G."/>
            <person name="Pati A."/>
            <person name="Chen A."/>
            <person name="Palaniappan K."/>
            <person name="Land M."/>
            <person name="Hauser L."/>
            <person name="Brambilla E.M."/>
            <person name="Rohde M."/>
            <person name="Spring S."/>
            <person name="Detter J.C."/>
            <person name="Woyke T."/>
            <person name="Bristow J."/>
            <person name="Eisen J.A."/>
            <person name="Markowitz V."/>
            <person name="Hugenholtz P."/>
            <person name="Kyrpides N.C."/>
            <person name="Klenk H.P."/>
        </authorList>
    </citation>
    <scope>NUCLEOTIDE SEQUENCE [LARGE SCALE GENOMIC DNA]</scope>
    <source>
        <strain evidence="11">ATCC 700848 / DSM 11109 / ASRB2</strain>
    </source>
</reference>
<dbReference type="eggNOG" id="COG0492">
    <property type="taxonomic scope" value="Bacteria"/>
</dbReference>
<dbReference type="PRINTS" id="PR00368">
    <property type="entry name" value="FADPNR"/>
</dbReference>
<sequence length="310" mass="33398">MSAYDYDVIIIGGGPAGLTAGLYAGRGRFKTLLVEKLITGGQVMTTEFVENYPGFPNGVAGYELSQQMREQAERFGAEIRNGEVTGLKPGNPHHTVMLENGEEVVGRAIIIASGAQPRRLGAPGEAEYMGKGVGYCATCDGALYRDETIAVIGGGDTALQDAVFLTRFAAKVHLFHRRDQFRGAKLYQEKVFANDKIEVHWNTVVQEIFGDKNVTGIKVQDVKTGTVSTLPVTGVFVFVGIQPFTGWLGRGLLDMDAFGFIRTDEDMATSIPGIFAAGDVRVKLLRQISTAVGDGAVAAFAAEKYLEEHP</sequence>